<reference evidence="4" key="1">
    <citation type="submission" date="2016-09" db="EMBL/GenBank/DDBJ databases">
        <authorList>
            <person name="Jeantristanb JTB J.-T."/>
            <person name="Ricardo R."/>
        </authorList>
    </citation>
    <scope>NUCLEOTIDE SEQUENCE [LARGE SCALE GENOMIC DNA]</scope>
</reference>
<dbReference type="InterPro" id="IPR000467">
    <property type="entry name" value="G_patch_dom"/>
</dbReference>
<feature type="compositionally biased region" description="Polar residues" evidence="1">
    <location>
        <begin position="407"/>
        <end position="416"/>
    </location>
</feature>
<dbReference type="Proteomes" id="UP000198372">
    <property type="component" value="Unassembled WGS sequence"/>
</dbReference>
<dbReference type="OrthoDB" id="2538300at2759"/>
<feature type="compositionally biased region" description="Basic and acidic residues" evidence="1">
    <location>
        <begin position="184"/>
        <end position="197"/>
    </location>
</feature>
<evidence type="ECO:0000313" key="3">
    <source>
        <dbReference type="EMBL" id="SCV68786.1"/>
    </source>
</evidence>
<dbReference type="PROSITE" id="PS50174">
    <property type="entry name" value="G_PATCH"/>
    <property type="match status" value="1"/>
</dbReference>
<feature type="compositionally biased region" description="Polar residues" evidence="1">
    <location>
        <begin position="312"/>
        <end position="321"/>
    </location>
</feature>
<dbReference type="EMBL" id="FMSP01000003">
    <property type="protein sequence ID" value="SCV68786.1"/>
    <property type="molecule type" value="Genomic_DNA"/>
</dbReference>
<evidence type="ECO:0000256" key="1">
    <source>
        <dbReference type="SAM" id="MobiDB-lite"/>
    </source>
</evidence>
<gene>
    <name evidence="3" type="ORF">BQ2448_907</name>
</gene>
<feature type="compositionally biased region" description="Low complexity" evidence="1">
    <location>
        <begin position="208"/>
        <end position="222"/>
    </location>
</feature>
<proteinExistence type="predicted"/>
<feature type="region of interest" description="Disordered" evidence="1">
    <location>
        <begin position="153"/>
        <end position="222"/>
    </location>
</feature>
<feature type="compositionally biased region" description="Basic residues" evidence="1">
    <location>
        <begin position="431"/>
        <end position="443"/>
    </location>
</feature>
<feature type="domain" description="G-patch" evidence="2">
    <location>
        <begin position="37"/>
        <end position="96"/>
    </location>
</feature>
<protein>
    <submittedName>
        <fullName evidence="3">BQ2448_907 protein</fullName>
    </submittedName>
</protein>
<feature type="compositionally biased region" description="Basic and acidic residues" evidence="1">
    <location>
        <begin position="470"/>
        <end position="521"/>
    </location>
</feature>
<dbReference type="GO" id="GO:0003676">
    <property type="term" value="F:nucleic acid binding"/>
    <property type="evidence" value="ECO:0007669"/>
    <property type="project" value="InterPro"/>
</dbReference>
<keyword evidence="4" id="KW-1185">Reference proteome</keyword>
<feature type="compositionally biased region" description="Basic and acidic residues" evidence="1">
    <location>
        <begin position="419"/>
        <end position="430"/>
    </location>
</feature>
<evidence type="ECO:0000313" key="4">
    <source>
        <dbReference type="Proteomes" id="UP000198372"/>
    </source>
</evidence>
<feature type="region of interest" description="Disordered" evidence="1">
    <location>
        <begin position="312"/>
        <end position="343"/>
    </location>
</feature>
<name>A0A238FCH4_9BASI</name>
<dbReference type="STRING" id="269621.A0A238FCH4"/>
<dbReference type="AlphaFoldDB" id="A0A238FCH4"/>
<accession>A0A238FCH4</accession>
<feature type="region of interest" description="Disordered" evidence="1">
    <location>
        <begin position="407"/>
        <end position="521"/>
    </location>
</feature>
<sequence>MGQWYAHYHDKKPSGVVFRIKKLKEPIFPESIQTTDTSAPGFRLLASMGWTPSSPGLGNAESQQLIASNGGSTFSKKISAIPLAKDDQMGIGARRGAAMVVRSMGGGLGSMGFVTASTSTENNGETSTAAVPKTGGEFGWLLERLNKAKAEAAAASASASEEEQARVQDEDEDDNAKRKREKRERKEEKQWKKEEKKLAKKQKKRLAAGETSSEEPTSVQVESSVVVVDSSSGAATSTTTTTTATILNNPRMAARSKHLRAKRMASASNAAAMAEILGIAPTPSPSTSGTSTPSMIPSNGISGIGALFSSSAPAGQLSGSRSEPLKVNGPTDSGEWPKAPTRWFMPSSTGGIGSTMIPSTMLPSTMVASTSALPAASETSTPASVASTMKFPSFAKASTTSLMSTFEPNVEASTTAEPVEAKTKETEKERTKKKSKDKKKRRRDNVDSEEKENDDAVDTAQPTPNVNMDARAETMSLEKRTAVVADEERPKKKSKKSEEEKAARKAEKEAKKAAKKAGKGE</sequence>
<feature type="compositionally biased region" description="Acidic residues" evidence="1">
    <location>
        <begin position="447"/>
        <end position="457"/>
    </location>
</feature>
<organism evidence="3 4">
    <name type="scientific">Microbotryum intermedium</name>
    <dbReference type="NCBI Taxonomy" id="269621"/>
    <lineage>
        <taxon>Eukaryota</taxon>
        <taxon>Fungi</taxon>
        <taxon>Dikarya</taxon>
        <taxon>Basidiomycota</taxon>
        <taxon>Pucciniomycotina</taxon>
        <taxon>Microbotryomycetes</taxon>
        <taxon>Microbotryales</taxon>
        <taxon>Microbotryaceae</taxon>
        <taxon>Microbotryum</taxon>
    </lineage>
</organism>
<evidence type="ECO:0000259" key="2">
    <source>
        <dbReference type="PROSITE" id="PS50174"/>
    </source>
</evidence>